<evidence type="ECO:0000259" key="4">
    <source>
        <dbReference type="Pfam" id="PF22124"/>
    </source>
</evidence>
<evidence type="ECO:0000256" key="1">
    <source>
        <dbReference type="SAM" id="SignalP"/>
    </source>
</evidence>
<dbReference type="GO" id="GO:0005975">
    <property type="term" value="P:carbohydrate metabolic process"/>
    <property type="evidence" value="ECO:0007669"/>
    <property type="project" value="InterPro"/>
</dbReference>
<name>A0A363NRZ5_9SPHI</name>
<dbReference type="EMBL" id="QCXX01000004">
    <property type="protein sequence ID" value="PUV23549.1"/>
    <property type="molecule type" value="Genomic_DNA"/>
</dbReference>
<protein>
    <submittedName>
        <fullName evidence="5">Alpha-L-fucosidase</fullName>
    </submittedName>
</protein>
<dbReference type="InterPro" id="IPR008979">
    <property type="entry name" value="Galactose-bd-like_sf"/>
</dbReference>
<dbReference type="Proteomes" id="UP000250831">
    <property type="component" value="Unassembled WGS sequence"/>
</dbReference>
<dbReference type="RefSeq" id="WP_108634893.1">
    <property type="nucleotide sequence ID" value="NZ_QCXX01000004.1"/>
</dbReference>
<dbReference type="Pfam" id="PF14498">
    <property type="entry name" value="Glyco_hyd_65N_2"/>
    <property type="match status" value="2"/>
</dbReference>
<dbReference type="Gene3D" id="1.50.10.10">
    <property type="match status" value="1"/>
</dbReference>
<dbReference type="SUPFAM" id="SSF49785">
    <property type="entry name" value="Galactose-binding domain-like"/>
    <property type="match status" value="1"/>
</dbReference>
<sequence>MRLQLYILWSFLSICSLRSAFAQSRVWFDHPATQWEEALPIGNGHLGAMIYGGVSNEEIQFNEETLWTDGPRNYNKKGASKYLQKIRELLDQGRQKEAESLAMQEFMGVKSESEDPTAWLNKIDKIRKQEHGPFEFAFDDSKWPLITVPHYEGWEIEGLEGLDGAVWFRYEFNLSKNDLAEHWSLDLNKIRTNDYTYINGELVGQSAGDETRRHYQIPMGLLREGRNSIAIQVINLEGKGGVAGYKDPKQAIGLKSNTGKFVSLKGKWKYHIQDQNSPKIGSYQASYQPFGSLKLQFDHDVAENYSRILDLDKGEVRVNYAFNGVNYRRTYFASHPNNFIAVRLQADQKNKVTFRLAMNTKHQRAKLHHMDGTSIRLEVWVKNGAMRGTAFLQLKLKGGAVSYEGDELVVQQADEAQIYLIAATNFKSYRELNEQYAATALERFKNLCTLDLDKLYQVHQKDYQRLYHRFSIDLGAGNQLDTIPTDRRLQRATGHADPGLVALYMQFARYLQIAASREDSQPMNLQGIWNPFLEPSWGSKYTTNINLEMNYWPTEALNLSELQQPLFQMIQDLRLAGGQTAKEYYAARGWVLHHNTDIWRGTAPINNSNHGIWPTGGAWLVRHLWEHYQYTQDLHFLQQYYPIIKDATLFFKDFLVKDETTGWWVSSPSNSPENGGLVKGPTMDHQIIRSLFAIFDQSSKLLSKDVQLRDSIMEMRDQIAPNQIGQHGQLQEWLTDLDDPENKHRHVSHLWGLFPGDEINTTHTPQLVEAAKRSLVLRGDEGTGWSLAWKINFWARLKDAQHAYHMVKMLLRPAGKGGGSYPNLFDAHPPFQIDGNFGGASGITEMLLQSHINGIELLPALPEEMSTGKVKGLRARGAFQVNMEWKDNQLLEVTVESLAGEELHLRYASREVKIKTKKGKSYAFDQELKLKK</sequence>
<feature type="domain" description="Glycosyl hydrolase family 95 N-terminal" evidence="2">
    <location>
        <begin position="274"/>
        <end position="428"/>
    </location>
</feature>
<dbReference type="InterPro" id="IPR012341">
    <property type="entry name" value="6hp_glycosidase-like_sf"/>
</dbReference>
<keyword evidence="1" id="KW-0732">Signal</keyword>
<feature type="domain" description="Alpha fucosidase A-like C-terminal" evidence="3">
    <location>
        <begin position="849"/>
        <end position="920"/>
    </location>
</feature>
<dbReference type="Pfam" id="PF22124">
    <property type="entry name" value="Glyco_hydro_95_cat"/>
    <property type="match status" value="1"/>
</dbReference>
<dbReference type="Gene3D" id="2.70.98.50">
    <property type="entry name" value="putative glycoside hydrolase family protein from bacillus halodurans"/>
    <property type="match status" value="1"/>
</dbReference>
<feature type="domain" description="Glycosyl hydrolase family 95 catalytic" evidence="4">
    <location>
        <begin position="453"/>
        <end position="847"/>
    </location>
</feature>
<feature type="chain" id="PRO_5016909011" evidence="1">
    <location>
        <begin position="23"/>
        <end position="932"/>
    </location>
</feature>
<proteinExistence type="predicted"/>
<dbReference type="Pfam" id="PF21307">
    <property type="entry name" value="Glyco_hydro_95_C"/>
    <property type="match status" value="1"/>
</dbReference>
<keyword evidence="6" id="KW-1185">Reference proteome</keyword>
<comment type="caution">
    <text evidence="5">The sequence shown here is derived from an EMBL/GenBank/DDBJ whole genome shotgun (WGS) entry which is preliminary data.</text>
</comment>
<feature type="signal peptide" evidence="1">
    <location>
        <begin position="1"/>
        <end position="22"/>
    </location>
</feature>
<reference evidence="5 6" key="1">
    <citation type="submission" date="2018-04" db="EMBL/GenBank/DDBJ databases">
        <title>Sphingobacterium sp. M46 Genome.</title>
        <authorList>
            <person name="Cheng J."/>
            <person name="Li Y."/>
        </authorList>
    </citation>
    <scope>NUCLEOTIDE SEQUENCE [LARGE SCALE GENOMIC DNA]</scope>
    <source>
        <strain evidence="5 6">M46</strain>
    </source>
</reference>
<evidence type="ECO:0000259" key="2">
    <source>
        <dbReference type="Pfam" id="PF14498"/>
    </source>
</evidence>
<evidence type="ECO:0000313" key="6">
    <source>
        <dbReference type="Proteomes" id="UP000250831"/>
    </source>
</evidence>
<dbReference type="InterPro" id="IPR027414">
    <property type="entry name" value="GH95_N_dom"/>
</dbReference>
<dbReference type="InterPro" id="IPR008928">
    <property type="entry name" value="6-hairpin_glycosidase_sf"/>
</dbReference>
<gene>
    <name evidence="5" type="ORF">DCO56_16700</name>
</gene>
<feature type="domain" description="Glycosyl hydrolase family 95 N-terminal" evidence="2">
    <location>
        <begin position="27"/>
        <end position="120"/>
    </location>
</feature>
<dbReference type="SUPFAM" id="SSF48208">
    <property type="entry name" value="Six-hairpin glycosidases"/>
    <property type="match status" value="1"/>
</dbReference>
<dbReference type="InterPro" id="IPR054363">
    <property type="entry name" value="GH95_cat"/>
</dbReference>
<organism evidence="5 6">
    <name type="scientific">Sphingobacterium athyrii</name>
    <dbReference type="NCBI Taxonomy" id="2152717"/>
    <lineage>
        <taxon>Bacteria</taxon>
        <taxon>Pseudomonadati</taxon>
        <taxon>Bacteroidota</taxon>
        <taxon>Sphingobacteriia</taxon>
        <taxon>Sphingobacteriales</taxon>
        <taxon>Sphingobacteriaceae</taxon>
        <taxon>Sphingobacterium</taxon>
    </lineage>
</organism>
<accession>A0A363NRZ5</accession>
<dbReference type="PANTHER" id="PTHR31084">
    <property type="entry name" value="ALPHA-L-FUCOSIDASE 2"/>
    <property type="match status" value="1"/>
</dbReference>
<dbReference type="Gene3D" id="2.60.120.260">
    <property type="entry name" value="Galactose-binding domain-like"/>
    <property type="match status" value="1"/>
</dbReference>
<dbReference type="GO" id="GO:0004560">
    <property type="term" value="F:alpha-L-fucosidase activity"/>
    <property type="evidence" value="ECO:0007669"/>
    <property type="project" value="TreeGrafter"/>
</dbReference>
<evidence type="ECO:0000259" key="3">
    <source>
        <dbReference type="Pfam" id="PF21307"/>
    </source>
</evidence>
<evidence type="ECO:0000313" key="5">
    <source>
        <dbReference type="EMBL" id="PUV23549.1"/>
    </source>
</evidence>
<dbReference type="PANTHER" id="PTHR31084:SF0">
    <property type="entry name" value="ALPHA-L-FUCOSIDASE 2"/>
    <property type="match status" value="1"/>
</dbReference>
<dbReference type="OrthoDB" id="9802600at2"/>
<dbReference type="InterPro" id="IPR049053">
    <property type="entry name" value="AFCA-like_C"/>
</dbReference>
<dbReference type="AlphaFoldDB" id="A0A363NRZ5"/>